<dbReference type="InterPro" id="IPR013096">
    <property type="entry name" value="Cupin_2"/>
</dbReference>
<dbReference type="AlphaFoldDB" id="A0A1F7VBQ9"/>
<feature type="domain" description="Cupin type-2" evidence="1">
    <location>
        <begin position="28"/>
        <end position="74"/>
    </location>
</feature>
<name>A0A1F7VBQ9_9BACT</name>
<comment type="caution">
    <text evidence="2">The sequence shown here is derived from an EMBL/GenBank/DDBJ whole genome shotgun (WGS) entry which is preliminary data.</text>
</comment>
<dbReference type="SUPFAM" id="SSF51182">
    <property type="entry name" value="RmlC-like cupins"/>
    <property type="match status" value="1"/>
</dbReference>
<evidence type="ECO:0000259" key="1">
    <source>
        <dbReference type="Pfam" id="PF07883"/>
    </source>
</evidence>
<dbReference type="Gene3D" id="2.60.120.10">
    <property type="entry name" value="Jelly Rolls"/>
    <property type="match status" value="1"/>
</dbReference>
<protein>
    <recommendedName>
        <fullName evidence="1">Cupin type-2 domain-containing protein</fullName>
    </recommendedName>
</protein>
<accession>A0A1F7VBQ9</accession>
<gene>
    <name evidence="2" type="ORF">A3I41_02505</name>
</gene>
<organism evidence="2 3">
    <name type="scientific">Candidatus Uhrbacteria bacterium RIFCSPLOWO2_02_FULL_48_18</name>
    <dbReference type="NCBI Taxonomy" id="1802408"/>
    <lineage>
        <taxon>Bacteria</taxon>
        <taxon>Candidatus Uhriibacteriota</taxon>
    </lineage>
</organism>
<dbReference type="Pfam" id="PF07883">
    <property type="entry name" value="Cupin_2"/>
    <property type="match status" value="1"/>
</dbReference>
<evidence type="ECO:0000313" key="2">
    <source>
        <dbReference type="EMBL" id="OGL87956.1"/>
    </source>
</evidence>
<sequence>MTESEWIVELQNNGYNNLLFWDAIPFERDDEHAHDRDHKMIIFSGDVEVTIGYETVHLGAHDYFEIPRGTNHMAVVGAEGCRYLIAERL</sequence>
<dbReference type="InterPro" id="IPR011051">
    <property type="entry name" value="RmlC_Cupin_sf"/>
</dbReference>
<dbReference type="Proteomes" id="UP000176593">
    <property type="component" value="Unassembled WGS sequence"/>
</dbReference>
<dbReference type="InterPro" id="IPR014710">
    <property type="entry name" value="RmlC-like_jellyroll"/>
</dbReference>
<proteinExistence type="predicted"/>
<dbReference type="EMBL" id="MGEQ01000002">
    <property type="protein sequence ID" value="OGL87956.1"/>
    <property type="molecule type" value="Genomic_DNA"/>
</dbReference>
<reference evidence="2 3" key="1">
    <citation type="journal article" date="2016" name="Nat. Commun.">
        <title>Thousands of microbial genomes shed light on interconnected biogeochemical processes in an aquifer system.</title>
        <authorList>
            <person name="Anantharaman K."/>
            <person name="Brown C.T."/>
            <person name="Hug L.A."/>
            <person name="Sharon I."/>
            <person name="Castelle C.J."/>
            <person name="Probst A.J."/>
            <person name="Thomas B.C."/>
            <person name="Singh A."/>
            <person name="Wilkins M.J."/>
            <person name="Karaoz U."/>
            <person name="Brodie E.L."/>
            <person name="Williams K.H."/>
            <person name="Hubbard S.S."/>
            <person name="Banfield J.F."/>
        </authorList>
    </citation>
    <scope>NUCLEOTIDE SEQUENCE [LARGE SCALE GENOMIC DNA]</scope>
</reference>
<evidence type="ECO:0000313" key="3">
    <source>
        <dbReference type="Proteomes" id="UP000176593"/>
    </source>
</evidence>